<feature type="region of interest" description="Disordered" evidence="1">
    <location>
        <begin position="1042"/>
        <end position="1064"/>
    </location>
</feature>
<sequence>MPRPSTTLYPLLSKYNAQLLDLLKGEFRPVETAHILRVIYEDFDDIVRSTTSAARLLPLISSLCAVLARVMMNRTMGERSDLPALWLLETLSNIDPESKLGDFILNQRLTLKNNGTSLKPVVFNRTMSMDDLRHQWFHIAERTALRHLPRDFDLTSADAYAYVSTSAAEGQVEYLPPGLVSLAGFQQQSVVNVYLSSWVYPDLFTPDRAIACMRILAVAMEEHICKKQRHHDIVTCRFPKPFLDRAGEALVEDLPRTVSMYYKSISRDDADTMVKFTGRLVRYLSCHEKPVRRGEQGMNRMKAALALRELRFGSKEAFAENIRKLYDACFDVKDTTALRLTLVRCGLEQACRAVRALGTDQNMNLLRQACDLLHYSPPIVSPRQPSTRATAQKPPEIRTSPRSTVVPNAPPAEEVFTPSEGGEISPVMAEDEPSAPPLKGKPGPTLDSLPEAYRSMASTTVPPTTDRLRTDTPTYYEEAERKSGGMVNTGTLCYANATLQVLSRLPGILDDVGSGPITSAFSGVVEELSAVEPRLTNAEPLLVALGLPLDQEMDASEFLLKLLDGLSRENDGKGSSLEKMICGEIKCTTQVDCPDLTCNSSTLISSDTFTTLPVAMCDCGDLRSALMEMFGKPSVVEGEVKCGCGRATRNGTAIRRSWLDSEKLPSVLVFVLQRFAEDGRKKTSGRFLFCQDLNARPLTENRIGSPFLYDLVGVVCHEGQSCDLGHYVSYVRSGGLEDRFMSFDDTTVRTGLRFGPIVWETAASVYMLVYRRKTYGVDDDATEEKEAYDSSKYHSATSSGDVEGGEDDSMGVYGEAQGKTEAPVKMDTIAQEQANLVVFDAKPLKGASGLACLVKWQVGDSSDRIEEGVVRYPLDGEHSQTVMARSLQNSVFCEPIVDGKCAVATTGSSLAIIDFATPGSDPVAIPLPSGVAATTLLAFRDGFMCVLTSGAVHIYSADGLSNAVMALDATQPVRMMTWVPALECAVALCGDGPQLMRLLNPVTGEIPPEYAIENQDEEMASLGPITDLKMVSMLDRQAATPATLPDDTMAVGSPNGSDNGGSRLSQPACLVLSGRGQHSHLRALAYGVGMLKLGSTPLPGRATAVFTIEDEVRTRYMLISFVDVTLVLQLTGSGVVEVPPGEAEFVTGLPTVFACQGVQVTPAECKLVPRGGDWHPPRGCRIAAACWDGGSLIMVALGDGEVRHRGRVVALAIDAPGLVNEVGSFDTDTEIMTVSAAHGLLALCTRGSKVAVYRYEEQQGATQLGFQALTVANVSSTVETIHMNYVGGLHSLYLGLTNGVLMKYSMDPDLGSLGRQRARFLGPKPVRQVTTLPDETTLALGAGTFACRAYARPNEDWCVPTTGYGVDVPVFVAPYVTEACPTGGVVYLCDQDAGSSAMVLGSLLLPVEGHWSGFHDLLEPVSLGRTGRRIVVLDAHPEGEPGEFVIAVLARDSASKGTLNEGGSVVHLIGGRTFTMLATLKFPANEECLCMCPIVSKTALVSQQPPVLAMGIHRRGTEAGEADSYSIRLYTYFELEPAPMTHRRYELQLAKEQPTEAAIITMTAHGDGAGLLVSLANGTLALDRLELTRQSWNKMEAPIWLHCDHDEKCPDRIYSAARARGGLQLHGIRKRDWSLHPLCRDFGGQLGAQFASACIFDRDTVIVGDKRGGLTTMRVPGHIAADEKSDLAGYPMRMPLEISACFEPLAHITLGCDIPTAVCAVETSLLGALPQCIVYATIRGAIGVLVPLPDHGSAMGAGPWKQRAQAGNIESFADSPQFLSYLEGLFRSCVCPTRPSQRQPLQPPSTGVIDGDMCEQLIGLDGSSLNPTVQQVLLEAGMLPEGDTQSVADQIAASLDNLRGVMATAAFRV</sequence>
<dbReference type="Pfam" id="PF00443">
    <property type="entry name" value="UCH"/>
    <property type="match status" value="1"/>
</dbReference>
<organism evidence="4">
    <name type="scientific">Perkinsus marinus (strain ATCC 50983 / TXsc)</name>
    <dbReference type="NCBI Taxonomy" id="423536"/>
    <lineage>
        <taxon>Eukaryota</taxon>
        <taxon>Sar</taxon>
        <taxon>Alveolata</taxon>
        <taxon>Perkinsozoa</taxon>
        <taxon>Perkinsea</taxon>
        <taxon>Perkinsida</taxon>
        <taxon>Perkinsidae</taxon>
        <taxon>Perkinsus</taxon>
    </lineage>
</organism>
<dbReference type="GO" id="GO:0003676">
    <property type="term" value="F:nucleic acid binding"/>
    <property type="evidence" value="ECO:0007669"/>
    <property type="project" value="InterPro"/>
</dbReference>
<dbReference type="PROSITE" id="PS00973">
    <property type="entry name" value="USP_2"/>
    <property type="match status" value="1"/>
</dbReference>
<dbReference type="OrthoDB" id="436637at2759"/>
<accession>C5KBB9</accession>
<gene>
    <name evidence="3" type="ORF">Pmar_PMAR005356</name>
</gene>
<feature type="compositionally biased region" description="Polar residues" evidence="1">
    <location>
        <begin position="1054"/>
        <end position="1064"/>
    </location>
</feature>
<dbReference type="GeneID" id="9049327"/>
<name>C5KBB9_PERM5</name>
<dbReference type="Pfam" id="PF03178">
    <property type="entry name" value="CPSF_A"/>
    <property type="match status" value="1"/>
</dbReference>
<dbReference type="SUPFAM" id="SSF54001">
    <property type="entry name" value="Cysteine proteinases"/>
    <property type="match status" value="1"/>
</dbReference>
<dbReference type="InterPro" id="IPR058543">
    <property type="entry name" value="Beta-prop_RSE1/DDB1/CPSF1_2nd"/>
</dbReference>
<feature type="region of interest" description="Disordered" evidence="1">
    <location>
        <begin position="380"/>
        <end position="443"/>
    </location>
</feature>
<evidence type="ECO:0000313" key="4">
    <source>
        <dbReference type="Proteomes" id="UP000007800"/>
    </source>
</evidence>
<dbReference type="InterPro" id="IPR018200">
    <property type="entry name" value="USP_CS"/>
</dbReference>
<feature type="region of interest" description="Disordered" evidence="1">
    <location>
        <begin position="784"/>
        <end position="813"/>
    </location>
</feature>
<dbReference type="SUPFAM" id="SSF69322">
    <property type="entry name" value="Tricorn protease domain 2"/>
    <property type="match status" value="1"/>
</dbReference>
<reference evidence="3 4" key="1">
    <citation type="submission" date="2008-07" db="EMBL/GenBank/DDBJ databases">
        <authorList>
            <person name="El-Sayed N."/>
            <person name="Caler E."/>
            <person name="Inman J."/>
            <person name="Amedeo P."/>
            <person name="Hass B."/>
            <person name="Wortman J."/>
        </authorList>
    </citation>
    <scope>NUCLEOTIDE SEQUENCE [LARGE SCALE GENOMIC DNA]</scope>
    <source>
        <strain evidence="4">ATCC 50983 / TXsc</strain>
    </source>
</reference>
<keyword evidence="4" id="KW-1185">Reference proteome</keyword>
<dbReference type="GO" id="GO:0004843">
    <property type="term" value="F:cysteine-type deubiquitinase activity"/>
    <property type="evidence" value="ECO:0007669"/>
    <property type="project" value="InterPro"/>
</dbReference>
<dbReference type="InParanoid" id="C5KBB9"/>
<dbReference type="PANTHER" id="PTHR10644">
    <property type="entry name" value="DNA REPAIR/RNA PROCESSING CPSF FAMILY"/>
    <property type="match status" value="1"/>
</dbReference>
<dbReference type="EMBL" id="GG671811">
    <property type="protein sequence ID" value="EER18445.1"/>
    <property type="molecule type" value="Genomic_DNA"/>
</dbReference>
<dbReference type="Pfam" id="PF23726">
    <property type="entry name" value="Beta-prop_RSE1_2nd"/>
    <property type="match status" value="1"/>
</dbReference>
<dbReference type="Gene3D" id="3.90.70.10">
    <property type="entry name" value="Cysteine proteinases"/>
    <property type="match status" value="1"/>
</dbReference>
<dbReference type="InterPro" id="IPR004871">
    <property type="entry name" value="RSE1/DDB1/CPSF1_C"/>
</dbReference>
<dbReference type="InterPro" id="IPR050358">
    <property type="entry name" value="RSE1/DDB1/CFT1"/>
</dbReference>
<evidence type="ECO:0000313" key="3">
    <source>
        <dbReference type="EMBL" id="EER18445.1"/>
    </source>
</evidence>
<dbReference type="RefSeq" id="XP_002786649.1">
    <property type="nucleotide sequence ID" value="XM_002786603.1"/>
</dbReference>
<dbReference type="GO" id="GO:0005634">
    <property type="term" value="C:nucleus"/>
    <property type="evidence" value="ECO:0007669"/>
    <property type="project" value="InterPro"/>
</dbReference>
<dbReference type="InterPro" id="IPR038765">
    <property type="entry name" value="Papain-like_cys_pep_sf"/>
</dbReference>
<dbReference type="GO" id="GO:0016579">
    <property type="term" value="P:protein deubiquitination"/>
    <property type="evidence" value="ECO:0007669"/>
    <property type="project" value="InterPro"/>
</dbReference>
<dbReference type="InterPro" id="IPR028889">
    <property type="entry name" value="USP"/>
</dbReference>
<dbReference type="CDD" id="cd02257">
    <property type="entry name" value="Peptidase_C19"/>
    <property type="match status" value="1"/>
</dbReference>
<dbReference type="InterPro" id="IPR015943">
    <property type="entry name" value="WD40/YVTN_repeat-like_dom_sf"/>
</dbReference>
<dbReference type="Gene3D" id="2.130.10.10">
    <property type="entry name" value="YVTN repeat-like/Quinoprotein amine dehydrogenase"/>
    <property type="match status" value="2"/>
</dbReference>
<protein>
    <recommendedName>
        <fullName evidence="2">USP domain-containing protein</fullName>
    </recommendedName>
</protein>
<evidence type="ECO:0000259" key="2">
    <source>
        <dbReference type="PROSITE" id="PS50235"/>
    </source>
</evidence>
<feature type="domain" description="USP" evidence="2">
    <location>
        <begin position="484"/>
        <end position="773"/>
    </location>
</feature>
<dbReference type="Proteomes" id="UP000007800">
    <property type="component" value="Unassembled WGS sequence"/>
</dbReference>
<dbReference type="InterPro" id="IPR001394">
    <property type="entry name" value="Peptidase_C19_UCH"/>
</dbReference>
<dbReference type="PROSITE" id="PS50235">
    <property type="entry name" value="USP_3"/>
    <property type="match status" value="1"/>
</dbReference>
<evidence type="ECO:0000256" key="1">
    <source>
        <dbReference type="SAM" id="MobiDB-lite"/>
    </source>
</evidence>
<proteinExistence type="predicted"/>